<dbReference type="HOGENOM" id="CLU_1787950_0_0_1"/>
<evidence type="ECO:0000313" key="1">
    <source>
        <dbReference type="EMBL" id="KIM57238.1"/>
    </source>
</evidence>
<sequence>MISLILTSPSTNRLERINFCIIWKVFHLHFVSMRSDVLAAVPSCFRVVHHGLCIPLCARHFCKVSAAVYYVCMLSSQPQQHIINCSRALCTSVDLVNMSAWFLMPCTSVLGPFDSCATHLAAPTVSGMPTTKSSSSFGANHLLPN</sequence>
<keyword evidence="2" id="KW-1185">Reference proteome</keyword>
<organism evidence="1 2">
    <name type="scientific">Scleroderma citrinum Foug A</name>
    <dbReference type="NCBI Taxonomy" id="1036808"/>
    <lineage>
        <taxon>Eukaryota</taxon>
        <taxon>Fungi</taxon>
        <taxon>Dikarya</taxon>
        <taxon>Basidiomycota</taxon>
        <taxon>Agaricomycotina</taxon>
        <taxon>Agaricomycetes</taxon>
        <taxon>Agaricomycetidae</taxon>
        <taxon>Boletales</taxon>
        <taxon>Sclerodermatineae</taxon>
        <taxon>Sclerodermataceae</taxon>
        <taxon>Scleroderma</taxon>
    </lineage>
</organism>
<gene>
    <name evidence="1" type="ORF">SCLCIDRAFT_182993</name>
</gene>
<accession>A0A0C2Z5K1</accession>
<dbReference type="EMBL" id="KN822103">
    <property type="protein sequence ID" value="KIM57238.1"/>
    <property type="molecule type" value="Genomic_DNA"/>
</dbReference>
<reference evidence="2" key="2">
    <citation type="submission" date="2015-01" db="EMBL/GenBank/DDBJ databases">
        <title>Evolutionary Origins and Diversification of the Mycorrhizal Mutualists.</title>
        <authorList>
            <consortium name="DOE Joint Genome Institute"/>
            <consortium name="Mycorrhizal Genomics Consortium"/>
            <person name="Kohler A."/>
            <person name="Kuo A."/>
            <person name="Nagy L.G."/>
            <person name="Floudas D."/>
            <person name="Copeland A."/>
            <person name="Barry K.W."/>
            <person name="Cichocki N."/>
            <person name="Veneault-Fourrey C."/>
            <person name="LaButti K."/>
            <person name="Lindquist E.A."/>
            <person name="Lipzen A."/>
            <person name="Lundell T."/>
            <person name="Morin E."/>
            <person name="Murat C."/>
            <person name="Riley R."/>
            <person name="Ohm R."/>
            <person name="Sun H."/>
            <person name="Tunlid A."/>
            <person name="Henrissat B."/>
            <person name="Grigoriev I.V."/>
            <person name="Hibbett D.S."/>
            <person name="Martin F."/>
        </authorList>
    </citation>
    <scope>NUCLEOTIDE SEQUENCE [LARGE SCALE GENOMIC DNA]</scope>
    <source>
        <strain evidence="2">Foug A</strain>
    </source>
</reference>
<dbReference type="AlphaFoldDB" id="A0A0C2Z5K1"/>
<protein>
    <submittedName>
        <fullName evidence="1">Uncharacterized protein</fullName>
    </submittedName>
</protein>
<dbReference type="Proteomes" id="UP000053989">
    <property type="component" value="Unassembled WGS sequence"/>
</dbReference>
<name>A0A0C2Z5K1_9AGAM</name>
<reference evidence="1 2" key="1">
    <citation type="submission" date="2014-04" db="EMBL/GenBank/DDBJ databases">
        <authorList>
            <consortium name="DOE Joint Genome Institute"/>
            <person name="Kuo A."/>
            <person name="Kohler A."/>
            <person name="Nagy L.G."/>
            <person name="Floudas D."/>
            <person name="Copeland A."/>
            <person name="Barry K.W."/>
            <person name="Cichocki N."/>
            <person name="Veneault-Fourrey C."/>
            <person name="LaButti K."/>
            <person name="Lindquist E.A."/>
            <person name="Lipzen A."/>
            <person name="Lundell T."/>
            <person name="Morin E."/>
            <person name="Murat C."/>
            <person name="Sun H."/>
            <person name="Tunlid A."/>
            <person name="Henrissat B."/>
            <person name="Grigoriev I.V."/>
            <person name="Hibbett D.S."/>
            <person name="Martin F."/>
            <person name="Nordberg H.P."/>
            <person name="Cantor M.N."/>
            <person name="Hua S.X."/>
        </authorList>
    </citation>
    <scope>NUCLEOTIDE SEQUENCE [LARGE SCALE GENOMIC DNA]</scope>
    <source>
        <strain evidence="1 2">Foug A</strain>
    </source>
</reference>
<dbReference type="InParanoid" id="A0A0C2Z5K1"/>
<evidence type="ECO:0000313" key="2">
    <source>
        <dbReference type="Proteomes" id="UP000053989"/>
    </source>
</evidence>
<proteinExistence type="predicted"/>